<evidence type="ECO:0000313" key="2">
    <source>
        <dbReference type="Proteomes" id="UP000046395"/>
    </source>
</evidence>
<proteinExistence type="predicted"/>
<evidence type="ECO:0000256" key="1">
    <source>
        <dbReference type="SAM" id="MobiDB-lite"/>
    </source>
</evidence>
<protein>
    <submittedName>
        <fullName evidence="3">ISXO2-like transposase domain-containing protein</fullName>
    </submittedName>
</protein>
<keyword evidence="2" id="KW-1185">Reference proteome</keyword>
<reference evidence="3" key="1">
    <citation type="submission" date="2019-12" db="UniProtKB">
        <authorList>
            <consortium name="WormBaseParasite"/>
        </authorList>
    </citation>
    <scope>IDENTIFICATION</scope>
</reference>
<dbReference type="Proteomes" id="UP000046395">
    <property type="component" value="Unassembled WGS sequence"/>
</dbReference>
<accession>A0A5S6QRX5</accession>
<sequence length="89" mass="10100">MSGGDIEVCRLRSTRIRVNHSLNFVDPETGAHTQTIEYLWAQLKHGNKVRRGKRRSMMETPTCGRPNGAEGHNPFEKILRAIAEDQSLQ</sequence>
<evidence type="ECO:0000313" key="3">
    <source>
        <dbReference type="WBParaSite" id="TMUE_2000009642.1"/>
    </source>
</evidence>
<dbReference type="AlphaFoldDB" id="A0A5S6QRX5"/>
<organism evidence="2 3">
    <name type="scientific">Trichuris muris</name>
    <name type="common">Mouse whipworm</name>
    <dbReference type="NCBI Taxonomy" id="70415"/>
    <lineage>
        <taxon>Eukaryota</taxon>
        <taxon>Metazoa</taxon>
        <taxon>Ecdysozoa</taxon>
        <taxon>Nematoda</taxon>
        <taxon>Enoplea</taxon>
        <taxon>Dorylaimia</taxon>
        <taxon>Trichinellida</taxon>
        <taxon>Trichuridae</taxon>
        <taxon>Trichuris</taxon>
    </lineage>
</organism>
<name>A0A5S6QRX5_TRIMR</name>
<dbReference type="WBParaSite" id="TMUE_2000009642.1">
    <property type="protein sequence ID" value="TMUE_2000009642.1"/>
    <property type="gene ID" value="WBGene00300667"/>
</dbReference>
<feature type="region of interest" description="Disordered" evidence="1">
    <location>
        <begin position="50"/>
        <end position="73"/>
    </location>
</feature>